<sequence>MKNKLLTLSILSFALFSCSNEDEVQVQQKNDEAAKAEIMNIISNATEKTTQEMEEEFFRDNNYVVVNPEKSNNIVNSIKANNTPIHGPYTTTISATPAGVLPNQKIIWKGYEYPAAAAYVADVNTHSVNILLPDGAFGFVNSMTNQGYNDYGAQTQGYSFSNVIINGKNYLNVRTYTMKIRWNMAGQAINANVPSYGFGAKSVSYSYITP</sequence>
<dbReference type="EMBL" id="FOVI01000023">
    <property type="protein sequence ID" value="SFO16780.1"/>
    <property type="molecule type" value="Genomic_DNA"/>
</dbReference>
<dbReference type="AlphaFoldDB" id="A0A1I5EZG9"/>
<proteinExistence type="predicted"/>
<evidence type="ECO:0000313" key="1">
    <source>
        <dbReference type="EMBL" id="SFO16780.1"/>
    </source>
</evidence>
<dbReference type="RefSeq" id="WP_091525464.1">
    <property type="nucleotide sequence ID" value="NZ_FOVI01000023.1"/>
</dbReference>
<gene>
    <name evidence="1" type="ORF">SAMN05421741_12347</name>
</gene>
<dbReference type="STRING" id="913024.SAMN05421741_12347"/>
<name>A0A1I5EZG9_9FLAO</name>
<keyword evidence="2" id="KW-1185">Reference proteome</keyword>
<dbReference type="PROSITE" id="PS51257">
    <property type="entry name" value="PROKAR_LIPOPROTEIN"/>
    <property type="match status" value="1"/>
</dbReference>
<evidence type="ECO:0008006" key="3">
    <source>
        <dbReference type="Google" id="ProtNLM"/>
    </source>
</evidence>
<dbReference type="Proteomes" id="UP000199036">
    <property type="component" value="Unassembled WGS sequence"/>
</dbReference>
<accession>A0A1I5EZG9</accession>
<reference evidence="2" key="1">
    <citation type="submission" date="2016-10" db="EMBL/GenBank/DDBJ databases">
        <authorList>
            <person name="Varghese N."/>
            <person name="Submissions S."/>
        </authorList>
    </citation>
    <scope>NUCLEOTIDE SEQUENCE [LARGE SCALE GENOMIC DNA]</scope>
    <source>
        <strain evidence="2">DS-12</strain>
    </source>
</reference>
<evidence type="ECO:0000313" key="2">
    <source>
        <dbReference type="Proteomes" id="UP000199036"/>
    </source>
</evidence>
<protein>
    <recommendedName>
        <fullName evidence="3">DUF4251 domain-containing protein</fullName>
    </recommendedName>
</protein>
<organism evidence="1 2">
    <name type="scientific">Paenimyroides ummariense</name>
    <dbReference type="NCBI Taxonomy" id="913024"/>
    <lineage>
        <taxon>Bacteria</taxon>
        <taxon>Pseudomonadati</taxon>
        <taxon>Bacteroidota</taxon>
        <taxon>Flavobacteriia</taxon>
        <taxon>Flavobacteriales</taxon>
        <taxon>Flavobacteriaceae</taxon>
        <taxon>Paenimyroides</taxon>
    </lineage>
</organism>